<feature type="transmembrane region" description="Helical" evidence="8">
    <location>
        <begin position="423"/>
        <end position="442"/>
    </location>
</feature>
<reference evidence="11 12" key="1">
    <citation type="journal article" date="2019" name="Int. J. Syst. Evol. Microbiol.">
        <title>The Global Catalogue of Microorganisms (GCM) 10K type strain sequencing project: providing services to taxonomists for standard genome sequencing and annotation.</title>
        <authorList>
            <consortium name="The Broad Institute Genomics Platform"/>
            <consortium name="The Broad Institute Genome Sequencing Center for Infectious Disease"/>
            <person name="Wu L."/>
            <person name="Ma J."/>
        </authorList>
    </citation>
    <scope>NUCLEOTIDE SEQUENCE [LARGE SCALE GENOMIC DNA]</scope>
    <source>
        <strain evidence="11 12">JCM 15478</strain>
    </source>
</reference>
<feature type="transmembrane region" description="Helical" evidence="8">
    <location>
        <begin position="732"/>
        <end position="756"/>
    </location>
</feature>
<feature type="transmembrane region" description="Helical" evidence="8">
    <location>
        <begin position="25"/>
        <end position="46"/>
    </location>
</feature>
<feature type="region of interest" description="Disordered" evidence="7">
    <location>
        <begin position="101"/>
        <end position="122"/>
    </location>
</feature>
<evidence type="ECO:0000256" key="7">
    <source>
        <dbReference type="SAM" id="MobiDB-lite"/>
    </source>
</evidence>
<dbReference type="Pfam" id="PF12704">
    <property type="entry name" value="MacB_PCD"/>
    <property type="match status" value="2"/>
</dbReference>
<feature type="transmembrane region" description="Helical" evidence="8">
    <location>
        <begin position="324"/>
        <end position="357"/>
    </location>
</feature>
<name>A0ABN2VLU8_9ACTN</name>
<feature type="domain" description="ABC3 transporter permease C-terminal" evidence="9">
    <location>
        <begin position="735"/>
        <end position="851"/>
    </location>
</feature>
<feature type="transmembrane region" description="Helical" evidence="8">
    <location>
        <begin position="503"/>
        <end position="523"/>
    </location>
</feature>
<accession>A0ABN2VLU8</accession>
<feature type="transmembrane region" description="Helical" evidence="8">
    <location>
        <begin position="272"/>
        <end position="303"/>
    </location>
</feature>
<sequence>MSTNGSARASVRLSLASLRTHKRRFAGTLSAVLIGVAFLAGTLVMGDTLRASFDSMFGGATSGTDAVVRSDNVITTADDAMGTRRPLRTDATLRAVEKAPGVAAAEPSVQGSGQLVGSDGEPVGGEGPPTLAGNWIKDKQLNPYELAEGRAPRQHAEVVINRGAAETGGLKVGDTATLRTPDPLKVKVVGIATFGGEDGMAETTFTGMTRADAEKYLMPEPGMAASVQVRAQDGTSQEELTRSLEATLPKGVEAITGQESAEENLDNLSGQFLTLFTSLLLVFSGVALLVAVFSIHNTFAIVVAQRTRENALLRALGASRRQVLASTLAEAAVVGLAASAVGLGVGIGIAAGLQALFPAIGFPFPEGPLVIGGVSMLLPLGVGFLVCLGSALLPAVRAGRTAPLAALRETSAETVRVPRARTVTGVALGAGGIAAAVLGAGTGDPSVTLTATGAVAVLAAFVVLGPVAAAFAVRALGGPVARLRGLTGALAQRNALRSPKRTAATATALMIGVAVVSLFTVFASSLKTTMDETVARNFAGDVAVSTPGFGAGGSGLSPRLGPALEKLPEVDTALGLGQGVARVEGSGQELTVTDPAKLPDVMNLGKVDGSLDGLGKDGIAVSERKAEDHGWKPGSTAELAFTDGQKQRFTVKAVFGTSELTGDYVITHEAWKPHRTQDADSLLSVTFADGVSQDEGQAAVAETAEKYGNPEVQTRDEYAQSAAGGIDMMLTLVYALLALAVLIALLGIANTLTLALHERTRELGLLRSVGQTRAQLRSMVRWESVLVAAFGTLGGLGLGGFLGWALVKATDSRGISAFTLPPVQLTVVALVGIAAGLVAGWRPARRAARLDVLRAIAAE</sequence>
<evidence type="ECO:0000313" key="12">
    <source>
        <dbReference type="Proteomes" id="UP001500016"/>
    </source>
</evidence>
<comment type="similarity">
    <text evidence="6">Belongs to the ABC-4 integral membrane protein family.</text>
</comment>
<dbReference type="InterPro" id="IPR025857">
    <property type="entry name" value="MacB_PCD"/>
</dbReference>
<protein>
    <submittedName>
        <fullName evidence="11">ABC transporter permease</fullName>
    </submittedName>
</protein>
<dbReference type="EMBL" id="BAAAPE010000002">
    <property type="protein sequence ID" value="GAA2065607.1"/>
    <property type="molecule type" value="Genomic_DNA"/>
</dbReference>
<dbReference type="InterPro" id="IPR003838">
    <property type="entry name" value="ABC3_permease_C"/>
</dbReference>
<dbReference type="RefSeq" id="WP_344524612.1">
    <property type="nucleotide sequence ID" value="NZ_BAAAPE010000002.1"/>
</dbReference>
<comment type="caution">
    <text evidence="11">The sequence shown here is derived from an EMBL/GenBank/DDBJ whole genome shotgun (WGS) entry which is preliminary data.</text>
</comment>
<evidence type="ECO:0000256" key="2">
    <source>
        <dbReference type="ARBA" id="ARBA00022475"/>
    </source>
</evidence>
<keyword evidence="5 8" id="KW-0472">Membrane</keyword>
<evidence type="ECO:0000256" key="8">
    <source>
        <dbReference type="SAM" id="Phobius"/>
    </source>
</evidence>
<keyword evidence="12" id="KW-1185">Reference proteome</keyword>
<gene>
    <name evidence="11" type="ORF">GCM10009801_11130</name>
</gene>
<feature type="transmembrane region" description="Helical" evidence="8">
    <location>
        <begin position="454"/>
        <end position="476"/>
    </location>
</feature>
<dbReference type="PANTHER" id="PTHR30572">
    <property type="entry name" value="MEMBRANE COMPONENT OF TRANSPORTER-RELATED"/>
    <property type="match status" value="1"/>
</dbReference>
<evidence type="ECO:0000256" key="6">
    <source>
        <dbReference type="ARBA" id="ARBA00038076"/>
    </source>
</evidence>
<keyword evidence="3 8" id="KW-0812">Transmembrane</keyword>
<feature type="transmembrane region" description="Helical" evidence="8">
    <location>
        <begin position="819"/>
        <end position="841"/>
    </location>
</feature>
<keyword evidence="4 8" id="KW-1133">Transmembrane helix</keyword>
<evidence type="ECO:0000259" key="10">
    <source>
        <dbReference type="Pfam" id="PF12704"/>
    </source>
</evidence>
<evidence type="ECO:0000259" key="9">
    <source>
        <dbReference type="Pfam" id="PF02687"/>
    </source>
</evidence>
<dbReference type="PANTHER" id="PTHR30572:SF4">
    <property type="entry name" value="ABC TRANSPORTER PERMEASE YTRF"/>
    <property type="match status" value="1"/>
</dbReference>
<evidence type="ECO:0000256" key="5">
    <source>
        <dbReference type="ARBA" id="ARBA00023136"/>
    </source>
</evidence>
<keyword evidence="2" id="KW-1003">Cell membrane</keyword>
<feature type="transmembrane region" description="Helical" evidence="8">
    <location>
        <begin position="785"/>
        <end position="807"/>
    </location>
</feature>
<evidence type="ECO:0000256" key="4">
    <source>
        <dbReference type="ARBA" id="ARBA00022989"/>
    </source>
</evidence>
<evidence type="ECO:0000256" key="3">
    <source>
        <dbReference type="ARBA" id="ARBA00022692"/>
    </source>
</evidence>
<feature type="domain" description="MacB-like periplasmic core" evidence="10">
    <location>
        <begin position="502"/>
        <end position="701"/>
    </location>
</feature>
<organism evidence="11 12">
    <name type="scientific">Streptomyces albiaxialis</name>
    <dbReference type="NCBI Taxonomy" id="329523"/>
    <lineage>
        <taxon>Bacteria</taxon>
        <taxon>Bacillati</taxon>
        <taxon>Actinomycetota</taxon>
        <taxon>Actinomycetes</taxon>
        <taxon>Kitasatosporales</taxon>
        <taxon>Streptomycetaceae</taxon>
        <taxon>Streptomyces</taxon>
    </lineage>
</organism>
<dbReference type="Proteomes" id="UP001500016">
    <property type="component" value="Unassembled WGS sequence"/>
</dbReference>
<evidence type="ECO:0000313" key="11">
    <source>
        <dbReference type="EMBL" id="GAA2065607.1"/>
    </source>
</evidence>
<proteinExistence type="inferred from homology"/>
<dbReference type="InterPro" id="IPR050250">
    <property type="entry name" value="Macrolide_Exporter_MacB"/>
</dbReference>
<feature type="transmembrane region" description="Helical" evidence="8">
    <location>
        <begin position="369"/>
        <end position="393"/>
    </location>
</feature>
<comment type="subcellular location">
    <subcellularLocation>
        <location evidence="1">Cell membrane</location>
        <topology evidence="1">Multi-pass membrane protein</topology>
    </subcellularLocation>
</comment>
<feature type="domain" description="MacB-like periplasmic core" evidence="10">
    <location>
        <begin position="26"/>
        <end position="246"/>
    </location>
</feature>
<dbReference type="Pfam" id="PF02687">
    <property type="entry name" value="FtsX"/>
    <property type="match status" value="2"/>
</dbReference>
<feature type="domain" description="ABC3 transporter permease C-terminal" evidence="9">
    <location>
        <begin position="282"/>
        <end position="402"/>
    </location>
</feature>
<evidence type="ECO:0000256" key="1">
    <source>
        <dbReference type="ARBA" id="ARBA00004651"/>
    </source>
</evidence>